<dbReference type="Proteomes" id="UP000199306">
    <property type="component" value="Unassembled WGS sequence"/>
</dbReference>
<gene>
    <name evidence="5" type="ORF">SAMN04515674_101353</name>
</gene>
<dbReference type="OrthoDB" id="9814448at2"/>
<dbReference type="PROSITE" id="PS50005">
    <property type="entry name" value="TPR"/>
    <property type="match status" value="3"/>
</dbReference>
<dbReference type="InterPro" id="IPR013105">
    <property type="entry name" value="TPR_2"/>
</dbReference>
<keyword evidence="4" id="KW-0732">Signal</keyword>
<reference evidence="5 6" key="1">
    <citation type="submission" date="2016-10" db="EMBL/GenBank/DDBJ databases">
        <authorList>
            <person name="de Groot N.N."/>
        </authorList>
    </citation>
    <scope>NUCLEOTIDE SEQUENCE [LARGE SCALE GENOMIC DNA]</scope>
    <source>
        <strain evidence="6">E92,LMG 26720,CCM 7988</strain>
    </source>
</reference>
<dbReference type="Pfam" id="PF13174">
    <property type="entry name" value="TPR_6"/>
    <property type="match status" value="3"/>
</dbReference>
<dbReference type="Pfam" id="PF13432">
    <property type="entry name" value="TPR_16"/>
    <property type="match status" value="2"/>
</dbReference>
<dbReference type="Pfam" id="PF12895">
    <property type="entry name" value="ANAPC3"/>
    <property type="match status" value="1"/>
</dbReference>
<evidence type="ECO:0000256" key="3">
    <source>
        <dbReference type="PROSITE-ProRule" id="PRU00339"/>
    </source>
</evidence>
<evidence type="ECO:0000256" key="1">
    <source>
        <dbReference type="ARBA" id="ARBA00022737"/>
    </source>
</evidence>
<proteinExistence type="predicted"/>
<evidence type="ECO:0000313" key="5">
    <source>
        <dbReference type="EMBL" id="SFP10177.1"/>
    </source>
</evidence>
<keyword evidence="2 3" id="KW-0802">TPR repeat</keyword>
<evidence type="ECO:0000256" key="4">
    <source>
        <dbReference type="SAM" id="SignalP"/>
    </source>
</evidence>
<feature type="repeat" description="TPR" evidence="3">
    <location>
        <begin position="883"/>
        <end position="916"/>
    </location>
</feature>
<feature type="repeat" description="TPR" evidence="3">
    <location>
        <begin position="552"/>
        <end position="585"/>
    </location>
</feature>
<accession>A0A1I5MLK1</accession>
<sequence>MKRIFLAILQILVPAIFLTSMQVSAQNTLNYTEAGINFRNGQEYFEAKNYPAARAEFSQYLELYKPLLAKDDANKVWAEYYVTMCSLYMSNPETELLADRFVRNNPDSPQARNLFKEIGQYFFDNGDYEKAVGYLAKTAGSDPEAKYKLALSYFQLQRYNEAQPIFDEIKNESNTENGIGASYYSAIISFRAGRYNDAIPDFKKAEQSARFRSEIPNWVAHSYYRQGKFNEMLAYTEPILKQKGTGLKIDDLALLTAEVYFQQGNYEKAAPYYTQYANYRAQKMLPAVAYRYGYSLYRINQFAPAAEQLKNVAANRDTLGQHAAFILGISYLKANNPNYALGAFDQARKLNFNMGIKEDADFNHAKVLLDLGRANETIREIEEFLNNYPNTKYEDEANELVSESYLSTNNYVAALNYIEGLKKRSPRINAAYQRIAFNQAVIDYNAEKYNESLSNFDKSLSAPENPELKYAATFWKAEALSGGKRYNDAISLYNQLIASSDNSTKALADYQTKSRYSLAYAYFNMKDYDKANAQFKAYADKMKNSGDSQSYQDALIRLADTYFAAKNYDQALKYYDQAITANKTDRDYAIYQKGLILTFLGKDAEAKNAFEKVQNGFPDSRYLDDAMYQKALLAFKGNKYTEAITGFTELINNQPKSTYVTRALLKRALAFSNTNNHEGAINDYKKIINDYKADDVTKDALAGIQEELNEVGRPEEFSQILNGYQVANPNDKSTTGLEYEAAKGLYQNENYEKAIQALSEYIKKYPGSSDVYEARYFIAESFYRLENKFAALRYYNLVLADNKIKLINRAAQRAAEIEFANGNYKNAITDYKALLSVASDKRDQQTAYLGLMESYYISQNLDSTIVFTRQVLSSPDFVMGAKSKASLYAGKIYMQNNDYSKATESFNQTISIAKDDFGAEAQYLIAQILYNQKKFKESSEMILNKLRNDFPDANDKIMGKAFILLADDFVGMDNLVQARATLNSIIENSPEKDIVTEAKAKLKSLK</sequence>
<organism evidence="5 6">
    <name type="scientific">Pseudarcicella hirudinis</name>
    <dbReference type="NCBI Taxonomy" id="1079859"/>
    <lineage>
        <taxon>Bacteria</taxon>
        <taxon>Pseudomonadati</taxon>
        <taxon>Bacteroidota</taxon>
        <taxon>Cytophagia</taxon>
        <taxon>Cytophagales</taxon>
        <taxon>Flectobacillaceae</taxon>
        <taxon>Pseudarcicella</taxon>
    </lineage>
</organism>
<dbReference type="EMBL" id="FOXH01000001">
    <property type="protein sequence ID" value="SFP10177.1"/>
    <property type="molecule type" value="Genomic_DNA"/>
</dbReference>
<dbReference type="STRING" id="1079859.SAMN04515674_101353"/>
<protein>
    <submittedName>
        <fullName evidence="5">Tetratricopeptide repeat-containing protein</fullName>
    </submittedName>
</protein>
<dbReference type="AlphaFoldDB" id="A0A1I5MLK1"/>
<evidence type="ECO:0000256" key="2">
    <source>
        <dbReference type="ARBA" id="ARBA00022803"/>
    </source>
</evidence>
<dbReference type="Pfam" id="PF07719">
    <property type="entry name" value="TPR_2"/>
    <property type="match status" value="1"/>
</dbReference>
<dbReference type="InterPro" id="IPR019734">
    <property type="entry name" value="TPR_rpt"/>
</dbReference>
<dbReference type="SUPFAM" id="SSF48452">
    <property type="entry name" value="TPR-like"/>
    <property type="match status" value="8"/>
</dbReference>
<dbReference type="InterPro" id="IPR011990">
    <property type="entry name" value="TPR-like_helical_dom_sf"/>
</dbReference>
<dbReference type="Gene3D" id="1.25.40.10">
    <property type="entry name" value="Tetratricopeptide repeat domain"/>
    <property type="match status" value="8"/>
</dbReference>
<dbReference type="SMART" id="SM00028">
    <property type="entry name" value="TPR"/>
    <property type="match status" value="13"/>
</dbReference>
<keyword evidence="6" id="KW-1185">Reference proteome</keyword>
<name>A0A1I5MLK1_9BACT</name>
<feature type="chain" id="PRO_5011728139" evidence="4">
    <location>
        <begin position="26"/>
        <end position="1006"/>
    </location>
</feature>
<feature type="signal peptide" evidence="4">
    <location>
        <begin position="1"/>
        <end position="25"/>
    </location>
</feature>
<dbReference type="RefSeq" id="WP_092011147.1">
    <property type="nucleotide sequence ID" value="NZ_FOXH01000001.1"/>
</dbReference>
<feature type="repeat" description="TPR" evidence="3">
    <location>
        <begin position="112"/>
        <end position="145"/>
    </location>
</feature>
<dbReference type="PANTHER" id="PTHR12558:SF13">
    <property type="entry name" value="CELL DIVISION CYCLE PROTEIN 27 HOMOLOG"/>
    <property type="match status" value="1"/>
</dbReference>
<dbReference type="PANTHER" id="PTHR12558">
    <property type="entry name" value="CELL DIVISION CYCLE 16,23,27"/>
    <property type="match status" value="1"/>
</dbReference>
<evidence type="ECO:0000313" key="6">
    <source>
        <dbReference type="Proteomes" id="UP000199306"/>
    </source>
</evidence>
<keyword evidence="1" id="KW-0677">Repeat</keyword>